<dbReference type="Proteomes" id="UP000095283">
    <property type="component" value="Unplaced"/>
</dbReference>
<accession>A0A1I7XIU8</accession>
<dbReference type="GO" id="GO:0003676">
    <property type="term" value="F:nucleic acid binding"/>
    <property type="evidence" value="ECO:0007669"/>
    <property type="project" value="InterPro"/>
</dbReference>
<dbReference type="AlphaFoldDB" id="A0A1I7XIU8"/>
<sequence length="196" mass="22367">MATVGWSASGVIHYNFLCPGETTTAENTGQSKRPILLHDNVRPHVSQMILQKLNELGKLNKNFRISSKKLRNYILLLFYPLGNGRDRSASAVAPLDERSLIAQLEEENSLMIREMARLESQYFLFGANIAKIKELECPTRRFPVVENANINFIDNNERNSEERDSKRHKLRIKAWGRATGSRTDSGSLKALTFYRL</sequence>
<organism evidence="1 2">
    <name type="scientific">Heterorhabditis bacteriophora</name>
    <name type="common">Entomopathogenic nematode worm</name>
    <dbReference type="NCBI Taxonomy" id="37862"/>
    <lineage>
        <taxon>Eukaryota</taxon>
        <taxon>Metazoa</taxon>
        <taxon>Ecdysozoa</taxon>
        <taxon>Nematoda</taxon>
        <taxon>Chromadorea</taxon>
        <taxon>Rhabditida</taxon>
        <taxon>Rhabditina</taxon>
        <taxon>Rhabditomorpha</taxon>
        <taxon>Strongyloidea</taxon>
        <taxon>Heterorhabditidae</taxon>
        <taxon>Heterorhabditis</taxon>
    </lineage>
</organism>
<dbReference type="InterPro" id="IPR036397">
    <property type="entry name" value="RNaseH_sf"/>
</dbReference>
<proteinExistence type="predicted"/>
<name>A0A1I7XIU8_HETBA</name>
<dbReference type="Gene3D" id="3.30.420.10">
    <property type="entry name" value="Ribonuclease H-like superfamily/Ribonuclease H"/>
    <property type="match status" value="1"/>
</dbReference>
<evidence type="ECO:0000313" key="2">
    <source>
        <dbReference type="WBParaSite" id="Hba_17450"/>
    </source>
</evidence>
<evidence type="ECO:0000313" key="1">
    <source>
        <dbReference type="Proteomes" id="UP000095283"/>
    </source>
</evidence>
<protein>
    <submittedName>
        <fullName evidence="2">DDE-1 domain-containing protein</fullName>
    </submittedName>
</protein>
<reference evidence="2" key="1">
    <citation type="submission" date="2016-11" db="UniProtKB">
        <authorList>
            <consortium name="WormBaseParasite"/>
        </authorList>
    </citation>
    <scope>IDENTIFICATION</scope>
</reference>
<keyword evidence="1" id="KW-1185">Reference proteome</keyword>
<dbReference type="WBParaSite" id="Hba_17450">
    <property type="protein sequence ID" value="Hba_17450"/>
    <property type="gene ID" value="Hba_17450"/>
</dbReference>